<dbReference type="EMBL" id="DF838991">
    <property type="protein sequence ID" value="GAT43433.1"/>
    <property type="molecule type" value="Genomic_DNA"/>
</dbReference>
<proteinExistence type="predicted"/>
<gene>
    <name evidence="2" type="ORF">MCHLO_01113</name>
</gene>
<feature type="region of interest" description="Disordered" evidence="1">
    <location>
        <begin position="375"/>
        <end position="476"/>
    </location>
</feature>
<sequence>MRGIHDVFHASLLRPHYPSDDRRFPGRQVHQLPGFGVNPKEWAVERILSHLGKGTEASFEILWATGDVTWAPYAEVKHLTAMDGYCELMGVKQPKHLPAHGTRAEPKTAQGASLSASACRVSLRTERGRAGDIRTGTERGRTVNSPTLPFLVTPQLSLAPRSPYSPFRTNMLNPSFYTATARTKCKEYAAALLAYGQNRGPWPGSTVPECYREYYAPVTDNAPMPEHYAQRRAEEAARAREQREHTAVSVAGLDARRDVSMSSQALATMLQAVQAMQATSASQDLARSMAEMAAARQMGLFPEMRACTEYGHFHHHHDRHPHAHCPGRKVFRPEMQIPRMPRHRVGKHGGKKAAKPVKPAKPFIERVGPPIAISKAEYRRQRNEKRRARREAKEAEAKGAEAKAGTSGWGGKEAGRPTWTVTSSEEGSVTGALAEALDGGLAISEEAPSTLPEYEPMEVQEEAEDVDASMWENDYA</sequence>
<dbReference type="Proteomes" id="UP000815677">
    <property type="component" value="Unassembled WGS sequence"/>
</dbReference>
<feature type="compositionally biased region" description="Basic and acidic residues" evidence="1">
    <location>
        <begin position="391"/>
        <end position="401"/>
    </location>
</feature>
<reference evidence="2" key="1">
    <citation type="submission" date="2014-09" db="EMBL/GenBank/DDBJ databases">
        <title>Genome sequence of the luminous mushroom Mycena chlorophos for searching fungal bioluminescence genes.</title>
        <authorList>
            <person name="Tanaka Y."/>
            <person name="Kasuga D."/>
            <person name="Oba Y."/>
            <person name="Hase S."/>
            <person name="Sato K."/>
            <person name="Oba Y."/>
            <person name="Sakakibara Y."/>
        </authorList>
    </citation>
    <scope>NUCLEOTIDE SEQUENCE</scope>
</reference>
<feature type="compositionally biased region" description="Acidic residues" evidence="1">
    <location>
        <begin position="455"/>
        <end position="467"/>
    </location>
</feature>
<keyword evidence="3" id="KW-1185">Reference proteome</keyword>
<protein>
    <recommendedName>
        <fullName evidence="4">Chromo domain-containing protein</fullName>
    </recommendedName>
</protein>
<evidence type="ECO:0000313" key="3">
    <source>
        <dbReference type="Proteomes" id="UP000815677"/>
    </source>
</evidence>
<organism evidence="2 3">
    <name type="scientific">Mycena chlorophos</name>
    <name type="common">Agaric fungus</name>
    <name type="synonym">Agaricus chlorophos</name>
    <dbReference type="NCBI Taxonomy" id="658473"/>
    <lineage>
        <taxon>Eukaryota</taxon>
        <taxon>Fungi</taxon>
        <taxon>Dikarya</taxon>
        <taxon>Basidiomycota</taxon>
        <taxon>Agaricomycotina</taxon>
        <taxon>Agaricomycetes</taxon>
        <taxon>Agaricomycetidae</taxon>
        <taxon>Agaricales</taxon>
        <taxon>Marasmiineae</taxon>
        <taxon>Mycenaceae</taxon>
        <taxon>Mycena</taxon>
    </lineage>
</organism>
<feature type="non-terminal residue" evidence="2">
    <location>
        <position position="476"/>
    </location>
</feature>
<evidence type="ECO:0000256" key="1">
    <source>
        <dbReference type="SAM" id="MobiDB-lite"/>
    </source>
</evidence>
<accession>A0ABQ0KWZ4</accession>
<evidence type="ECO:0008006" key="4">
    <source>
        <dbReference type="Google" id="ProtNLM"/>
    </source>
</evidence>
<name>A0ABQ0KWZ4_MYCCL</name>
<feature type="compositionally biased region" description="Low complexity" evidence="1">
    <location>
        <begin position="431"/>
        <end position="442"/>
    </location>
</feature>
<evidence type="ECO:0000313" key="2">
    <source>
        <dbReference type="EMBL" id="GAT43433.1"/>
    </source>
</evidence>